<dbReference type="Gene3D" id="3.30.450.180">
    <property type="match status" value="1"/>
</dbReference>
<dbReference type="InterPro" id="IPR001387">
    <property type="entry name" value="Cro/C1-type_HTH"/>
</dbReference>
<evidence type="ECO:0000313" key="3">
    <source>
        <dbReference type="EMBL" id="MBS2553515.1"/>
    </source>
</evidence>
<dbReference type="InterPro" id="IPR010982">
    <property type="entry name" value="Lambda_DNA-bd_dom_sf"/>
</dbReference>
<evidence type="ECO:0000313" key="4">
    <source>
        <dbReference type="Proteomes" id="UP000730482"/>
    </source>
</evidence>
<dbReference type="PANTHER" id="PTHR35010:SF2">
    <property type="entry name" value="BLL4672 PROTEIN"/>
    <property type="match status" value="1"/>
</dbReference>
<dbReference type="PROSITE" id="PS50943">
    <property type="entry name" value="HTH_CROC1"/>
    <property type="match status" value="1"/>
</dbReference>
<dbReference type="Gene3D" id="1.10.260.40">
    <property type="entry name" value="lambda repressor-like DNA-binding domains"/>
    <property type="match status" value="1"/>
</dbReference>
<dbReference type="EMBL" id="JAAFYZ010000261">
    <property type="protein sequence ID" value="MBS2553515.1"/>
    <property type="molecule type" value="Genomic_DNA"/>
</dbReference>
<organism evidence="3 4">
    <name type="scientific">Catenulispora pinistramenti</name>
    <dbReference type="NCBI Taxonomy" id="2705254"/>
    <lineage>
        <taxon>Bacteria</taxon>
        <taxon>Bacillati</taxon>
        <taxon>Actinomycetota</taxon>
        <taxon>Actinomycetes</taxon>
        <taxon>Catenulisporales</taxon>
        <taxon>Catenulisporaceae</taxon>
        <taxon>Catenulispora</taxon>
    </lineage>
</organism>
<evidence type="ECO:0000259" key="2">
    <source>
        <dbReference type="PROSITE" id="PS50943"/>
    </source>
</evidence>
<keyword evidence="4" id="KW-1185">Reference proteome</keyword>
<dbReference type="RefSeq" id="WP_212020155.1">
    <property type="nucleotide sequence ID" value="NZ_JAAFYZ010000261.1"/>
</dbReference>
<feature type="region of interest" description="Disordered" evidence="1">
    <location>
        <begin position="292"/>
        <end position="318"/>
    </location>
</feature>
<dbReference type="SMART" id="SM00530">
    <property type="entry name" value="HTH_XRE"/>
    <property type="match status" value="1"/>
</dbReference>
<dbReference type="SUPFAM" id="SSF47413">
    <property type="entry name" value="lambda repressor-like DNA-binding domains"/>
    <property type="match status" value="1"/>
</dbReference>
<feature type="compositionally biased region" description="Polar residues" evidence="1">
    <location>
        <begin position="296"/>
        <end position="311"/>
    </location>
</feature>
<dbReference type="CDD" id="cd00093">
    <property type="entry name" value="HTH_XRE"/>
    <property type="match status" value="1"/>
</dbReference>
<dbReference type="Proteomes" id="UP000730482">
    <property type="component" value="Unassembled WGS sequence"/>
</dbReference>
<gene>
    <name evidence="3" type="ORF">KGQ19_42345</name>
</gene>
<comment type="caution">
    <text evidence="3">The sequence shown here is derived from an EMBL/GenBank/DDBJ whole genome shotgun (WGS) entry which is preliminary data.</text>
</comment>
<reference evidence="3 4" key="1">
    <citation type="submission" date="2020-02" db="EMBL/GenBank/DDBJ databases">
        <title>Acidophilic actinobacteria isolated from forest soil.</title>
        <authorList>
            <person name="Golinska P."/>
        </authorList>
    </citation>
    <scope>NUCLEOTIDE SEQUENCE [LARGE SCALE GENOMIC DNA]</scope>
    <source>
        <strain evidence="3 4">NL8</strain>
    </source>
</reference>
<protein>
    <submittedName>
        <fullName evidence="3">Helix-turn-helix domain-containing protein</fullName>
    </submittedName>
</protein>
<dbReference type="InterPro" id="IPR041413">
    <property type="entry name" value="MLTR_LBD"/>
</dbReference>
<name>A0ABS5L5W9_9ACTN</name>
<feature type="region of interest" description="Disordered" evidence="1">
    <location>
        <begin position="1"/>
        <end position="41"/>
    </location>
</feature>
<sequence length="318" mass="34781">MSHHPTDSDLGTFLRSRRQRVTPSQVGMPSGPGARRTSGLRREEVASLAGVSVDYYARLERGRERNPSPAVLNSLAVAFGLTPDECRYLYALAGQSPTVPDSTFPQPLPRVLRDDQVVRRSVLKVLEAIRPSPGFVTNLAMDVVAANPAGLALFPGLERHPPVGRTPEHSLGNISRYMFTDPMSKSLAQNWEQEMGAHVAHLRSQLAVYPDARDLRRLIDGLLADSPDFARLWKEYEVRRRTGGSRSFSHPVVGELHLEYESLPLADTPGHRLILYPTVLGTPEHAAVTLLDSQGPAGSTSSAVFSSQERSGPSAPRL</sequence>
<dbReference type="Pfam" id="PF13560">
    <property type="entry name" value="HTH_31"/>
    <property type="match status" value="1"/>
</dbReference>
<proteinExistence type="predicted"/>
<feature type="domain" description="HTH cro/C1-type" evidence="2">
    <location>
        <begin position="39"/>
        <end position="86"/>
    </location>
</feature>
<accession>A0ABS5L5W9</accession>
<dbReference type="Pfam" id="PF17765">
    <property type="entry name" value="MLTR_LBD"/>
    <property type="match status" value="1"/>
</dbReference>
<evidence type="ECO:0000256" key="1">
    <source>
        <dbReference type="SAM" id="MobiDB-lite"/>
    </source>
</evidence>
<dbReference type="PANTHER" id="PTHR35010">
    <property type="entry name" value="BLL4672 PROTEIN-RELATED"/>
    <property type="match status" value="1"/>
</dbReference>